<dbReference type="Proteomes" id="UP000192639">
    <property type="component" value="Unassembled WGS sequence"/>
</dbReference>
<dbReference type="AlphaFoldDB" id="A0A1Y1S3V7"/>
<organism evidence="1 2">
    <name type="scientific">Enterospora canceri</name>
    <dbReference type="NCBI Taxonomy" id="1081671"/>
    <lineage>
        <taxon>Eukaryota</taxon>
        <taxon>Fungi</taxon>
        <taxon>Fungi incertae sedis</taxon>
        <taxon>Microsporidia</taxon>
        <taxon>Enterocytozoonidae</taxon>
        <taxon>Enterospora</taxon>
    </lineage>
</organism>
<gene>
    <name evidence="1" type="ORF">ECANGB1_1637</name>
</gene>
<keyword evidence="2" id="KW-1185">Reference proteome</keyword>
<comment type="caution">
    <text evidence="1">The sequence shown here is derived from an EMBL/GenBank/DDBJ whole genome shotgun (WGS) entry which is preliminary data.</text>
</comment>
<name>A0A1Y1S3V7_9MICR</name>
<dbReference type="VEuPathDB" id="MicrosporidiaDB:ECANGB1_1637"/>
<proteinExistence type="predicted"/>
<protein>
    <submittedName>
        <fullName evidence="1">Uncharacterized protein</fullName>
    </submittedName>
</protein>
<evidence type="ECO:0000313" key="2">
    <source>
        <dbReference type="Proteomes" id="UP000192639"/>
    </source>
</evidence>
<sequence>MKQPNSVFSDLIDHLTVRADSSRLYNPLLHLPAHDVDDATADAVISEFLRHIEANKKNRPFVPDQSKDSYTVAQMKQIGSKFDLRRFMKCRKDNIECRRLLVQLEWLGNMYSREMEEINELEKGVIGSISGSSITTSSNTINSDNNDDIVTRVENSAFLLDLPEMTKPSHTPVRSKEVECVIGIIKRKRRNLLLIEEIQSSIVGVIEEGRELGEFIKRVIKRG</sequence>
<dbReference type="EMBL" id="LWDP01000280">
    <property type="protein sequence ID" value="ORD93021.1"/>
    <property type="molecule type" value="Genomic_DNA"/>
</dbReference>
<accession>A0A1Y1S3V7</accession>
<reference evidence="1 2" key="1">
    <citation type="journal article" date="2017" name="Environ. Microbiol.">
        <title>Decay of the glycolytic pathway and adaptation to intranuclear parasitism within Enterocytozoonidae microsporidia.</title>
        <authorList>
            <person name="Wiredu Boakye D."/>
            <person name="Jaroenlak P."/>
            <person name="Prachumwat A."/>
            <person name="Williams T.A."/>
            <person name="Bateman K.S."/>
            <person name="Itsathitphaisarn O."/>
            <person name="Sritunyalucksana K."/>
            <person name="Paszkiewicz K.H."/>
            <person name="Moore K.A."/>
            <person name="Stentiford G.D."/>
            <person name="Williams B.A."/>
        </authorList>
    </citation>
    <scope>NUCLEOTIDE SEQUENCE [LARGE SCALE GENOMIC DNA]</scope>
    <source>
        <strain evidence="1 2">GB1</strain>
    </source>
</reference>
<evidence type="ECO:0000313" key="1">
    <source>
        <dbReference type="EMBL" id="ORD93021.1"/>
    </source>
</evidence>